<evidence type="ECO:0000256" key="10">
    <source>
        <dbReference type="SAM" id="MobiDB-lite"/>
    </source>
</evidence>
<dbReference type="InterPro" id="IPR005628">
    <property type="entry name" value="GspK"/>
</dbReference>
<evidence type="ECO:0000256" key="11">
    <source>
        <dbReference type="SAM" id="Phobius"/>
    </source>
</evidence>
<proteinExistence type="inferred from homology"/>
<gene>
    <name evidence="13" type="ORF">K1X11_019475</name>
</gene>
<dbReference type="InterPro" id="IPR038072">
    <property type="entry name" value="GspK_central_sf"/>
</dbReference>
<dbReference type="PANTHER" id="PTHR38831:SF2">
    <property type="entry name" value="TYPE II SECRETION SYSTEM PROTEIN K"/>
    <property type="match status" value="1"/>
</dbReference>
<keyword evidence="6 11" id="KW-0812">Transmembrane</keyword>
<keyword evidence="7" id="KW-0653">Protein transport</keyword>
<accession>A0ABZ1C9L2</accession>
<evidence type="ECO:0000256" key="7">
    <source>
        <dbReference type="ARBA" id="ARBA00022927"/>
    </source>
</evidence>
<evidence type="ECO:0000256" key="9">
    <source>
        <dbReference type="ARBA" id="ARBA00023136"/>
    </source>
</evidence>
<evidence type="ECO:0000256" key="6">
    <source>
        <dbReference type="ARBA" id="ARBA00022692"/>
    </source>
</evidence>
<evidence type="ECO:0000256" key="3">
    <source>
        <dbReference type="ARBA" id="ARBA00022448"/>
    </source>
</evidence>
<keyword evidence="9 11" id="KW-0472">Membrane</keyword>
<dbReference type="Proteomes" id="UP000738431">
    <property type="component" value="Chromosome"/>
</dbReference>
<name>A0ABZ1C9L2_9BACT</name>
<evidence type="ECO:0000256" key="5">
    <source>
        <dbReference type="ARBA" id="ARBA00022519"/>
    </source>
</evidence>
<comment type="similarity">
    <text evidence="2">Belongs to the GSP K family.</text>
</comment>
<dbReference type="EMBL" id="CP139781">
    <property type="protein sequence ID" value="WRQ87000.1"/>
    <property type="molecule type" value="Genomic_DNA"/>
</dbReference>
<dbReference type="Gene3D" id="1.10.40.60">
    <property type="entry name" value="EpsJ-like"/>
    <property type="match status" value="1"/>
</dbReference>
<organism evidence="13 14">
    <name type="scientific">Actomonas aquatica</name>
    <dbReference type="NCBI Taxonomy" id="2866162"/>
    <lineage>
        <taxon>Bacteria</taxon>
        <taxon>Pseudomonadati</taxon>
        <taxon>Verrucomicrobiota</taxon>
        <taxon>Opitutia</taxon>
        <taxon>Opitutales</taxon>
        <taxon>Opitutaceae</taxon>
        <taxon>Actomonas</taxon>
    </lineage>
</organism>
<evidence type="ECO:0000313" key="14">
    <source>
        <dbReference type="Proteomes" id="UP000738431"/>
    </source>
</evidence>
<evidence type="ECO:0000256" key="8">
    <source>
        <dbReference type="ARBA" id="ARBA00022989"/>
    </source>
</evidence>
<evidence type="ECO:0000256" key="1">
    <source>
        <dbReference type="ARBA" id="ARBA00004533"/>
    </source>
</evidence>
<dbReference type="PANTHER" id="PTHR38831">
    <property type="entry name" value="TYPE II SECRETION SYSTEM PROTEIN K"/>
    <property type="match status" value="1"/>
</dbReference>
<dbReference type="Pfam" id="PF21687">
    <property type="entry name" value="T2SSK_1st"/>
    <property type="match status" value="1"/>
</dbReference>
<protein>
    <submittedName>
        <fullName evidence="13">Type II secretion system protein GspK</fullName>
    </submittedName>
</protein>
<keyword evidence="14" id="KW-1185">Reference proteome</keyword>
<evidence type="ECO:0000259" key="12">
    <source>
        <dbReference type="Pfam" id="PF21687"/>
    </source>
</evidence>
<evidence type="ECO:0000256" key="4">
    <source>
        <dbReference type="ARBA" id="ARBA00022475"/>
    </source>
</evidence>
<dbReference type="RefSeq" id="WP_221029585.1">
    <property type="nucleotide sequence ID" value="NZ_CP139781.1"/>
</dbReference>
<feature type="domain" description="T2SS protein K first SAM-like" evidence="12">
    <location>
        <begin position="127"/>
        <end position="202"/>
    </location>
</feature>
<feature type="transmembrane region" description="Helical" evidence="11">
    <location>
        <begin position="21"/>
        <end position="40"/>
    </location>
</feature>
<keyword evidence="5" id="KW-0997">Cell inner membrane</keyword>
<evidence type="ECO:0000256" key="2">
    <source>
        <dbReference type="ARBA" id="ARBA00007246"/>
    </source>
</evidence>
<dbReference type="InterPro" id="IPR049031">
    <property type="entry name" value="T2SSK_SAM-like_1st"/>
</dbReference>
<keyword evidence="3" id="KW-0813">Transport</keyword>
<feature type="region of interest" description="Disordered" evidence="10">
    <location>
        <begin position="319"/>
        <end position="382"/>
    </location>
</feature>
<comment type="subcellular location">
    <subcellularLocation>
        <location evidence="1">Cell inner membrane</location>
    </subcellularLocation>
</comment>
<sequence length="410" mass="44900">MDTPRLSSDSARSRPRTRGSVLVIVLVTIVFATTALLLFMEKASTDLMVPVRDADRLRLRQEAYSAMETTLAVLVDFKEALGGLHSPAEGWAEPLEWIGYEPPEGMEVEVIFEDESGKISISRLDFQTLYDLFINWGRTEDEAELWADALMGWMHEDYEPRSFNAPEADDYERGEMPIVPPGRPIRSFGELRAIDVIREEWFDENGYPNEHGRRFAAAVSLFDFARTNVNSAPGQVLGAIGRYDLQQQEMMEDYRRGAGVYRGNGNGYFTSTDELEGVFGSSAGGQDFGVEIQALRVMVTVKQGVSSYRLTTVISPSGGARILAGDPLPRKESDLQQGGPGEAEAAEDATDTAGEGGGSSSGQRHSAAELAAAEGDESEIPDIEYPFTLLEIREIDAPPSLAEAGRSPEI</sequence>
<keyword evidence="4" id="KW-1003">Cell membrane</keyword>
<dbReference type="SUPFAM" id="SSF158544">
    <property type="entry name" value="GspK insert domain-like"/>
    <property type="match status" value="1"/>
</dbReference>
<keyword evidence="8 11" id="KW-1133">Transmembrane helix</keyword>
<evidence type="ECO:0000313" key="13">
    <source>
        <dbReference type="EMBL" id="WRQ87000.1"/>
    </source>
</evidence>
<reference evidence="13 14" key="1">
    <citation type="submission" date="2023-12" db="EMBL/GenBank/DDBJ databases">
        <title>Description of an unclassified Opitutus bacterium of Verrucomicrobiota.</title>
        <authorList>
            <person name="Zhang D.-F."/>
        </authorList>
    </citation>
    <scope>NUCLEOTIDE SEQUENCE [LARGE SCALE GENOMIC DNA]</scope>
    <source>
        <strain evidence="13 14">WL0086</strain>
    </source>
</reference>